<gene>
    <name evidence="2" type="ORF">TRIUR3_32857</name>
</gene>
<feature type="compositionally biased region" description="Gly residues" evidence="1">
    <location>
        <begin position="98"/>
        <end position="111"/>
    </location>
</feature>
<dbReference type="AlphaFoldDB" id="M7YYJ8"/>
<proteinExistence type="predicted"/>
<sequence length="233" mass="24659">MALGTPGSGKTAAWLTSEEGEGRRWGSADAGPWRGSSTTEAAGGGAWSSSGDRVARPWDRARRSRAWEEEGHGAAVVTQRQGRGAAGGEMARRRRGSAVGGVAGAGSGGRGAKATRSCGREGRGGATARRGWTEPVEMLVFEESKNVEILGGASIKEIGSCGSGTCGGWNCVSTSPLGFFGILGIYRAKRRCGRPLRWAQPNRARLGPKVPRYSRRLFAWISYWFDNLGSLLK</sequence>
<reference evidence="2" key="1">
    <citation type="journal article" date="2013" name="Nature">
        <title>Draft genome of the wheat A-genome progenitor Triticum urartu.</title>
        <authorList>
            <person name="Ling H.Q."/>
            <person name="Zhao S."/>
            <person name="Liu D."/>
            <person name="Wang J."/>
            <person name="Sun H."/>
            <person name="Zhang C."/>
            <person name="Fan H."/>
            <person name="Li D."/>
            <person name="Dong L."/>
            <person name="Tao Y."/>
            <person name="Gao C."/>
            <person name="Wu H."/>
            <person name="Li Y."/>
            <person name="Cui Y."/>
            <person name="Guo X."/>
            <person name="Zheng S."/>
            <person name="Wang B."/>
            <person name="Yu K."/>
            <person name="Liang Q."/>
            <person name="Yang W."/>
            <person name="Lou X."/>
            <person name="Chen J."/>
            <person name="Feng M."/>
            <person name="Jian J."/>
            <person name="Zhang X."/>
            <person name="Luo G."/>
            <person name="Jiang Y."/>
            <person name="Liu J."/>
            <person name="Wang Z."/>
            <person name="Sha Y."/>
            <person name="Zhang B."/>
            <person name="Wu H."/>
            <person name="Tang D."/>
            <person name="Shen Q."/>
            <person name="Xue P."/>
            <person name="Zou S."/>
            <person name="Wang X."/>
            <person name="Liu X."/>
            <person name="Wang F."/>
            <person name="Yang Y."/>
            <person name="An X."/>
            <person name="Dong Z."/>
            <person name="Zhang K."/>
            <person name="Zhang X."/>
            <person name="Luo M.C."/>
            <person name="Dvorak J."/>
            <person name="Tong Y."/>
            <person name="Wang J."/>
            <person name="Yang H."/>
            <person name="Li Z."/>
            <person name="Wang D."/>
            <person name="Zhang A."/>
            <person name="Wang J."/>
        </authorList>
    </citation>
    <scope>NUCLEOTIDE SEQUENCE</scope>
</reference>
<protein>
    <submittedName>
        <fullName evidence="2">Uncharacterized protein</fullName>
    </submittedName>
</protein>
<evidence type="ECO:0000313" key="2">
    <source>
        <dbReference type="EMBL" id="EMS45120.1"/>
    </source>
</evidence>
<evidence type="ECO:0000256" key="1">
    <source>
        <dbReference type="SAM" id="MobiDB-lite"/>
    </source>
</evidence>
<dbReference type="EMBL" id="KD290922">
    <property type="protein sequence ID" value="EMS45120.1"/>
    <property type="molecule type" value="Genomic_DNA"/>
</dbReference>
<feature type="compositionally biased region" description="Basic and acidic residues" evidence="1">
    <location>
        <begin position="53"/>
        <end position="72"/>
    </location>
</feature>
<feature type="region of interest" description="Disordered" evidence="1">
    <location>
        <begin position="1"/>
        <end position="128"/>
    </location>
</feature>
<feature type="compositionally biased region" description="Low complexity" evidence="1">
    <location>
        <begin position="35"/>
        <end position="51"/>
    </location>
</feature>
<organism evidence="2">
    <name type="scientific">Triticum urartu</name>
    <name type="common">Red wild einkorn</name>
    <name type="synonym">Crithodium urartu</name>
    <dbReference type="NCBI Taxonomy" id="4572"/>
    <lineage>
        <taxon>Eukaryota</taxon>
        <taxon>Viridiplantae</taxon>
        <taxon>Streptophyta</taxon>
        <taxon>Embryophyta</taxon>
        <taxon>Tracheophyta</taxon>
        <taxon>Spermatophyta</taxon>
        <taxon>Magnoliopsida</taxon>
        <taxon>Liliopsida</taxon>
        <taxon>Poales</taxon>
        <taxon>Poaceae</taxon>
        <taxon>BOP clade</taxon>
        <taxon>Pooideae</taxon>
        <taxon>Triticodae</taxon>
        <taxon>Triticeae</taxon>
        <taxon>Triticinae</taxon>
        <taxon>Triticum</taxon>
    </lineage>
</organism>
<name>M7YYJ8_TRIUA</name>
<accession>M7YYJ8</accession>